<comment type="caution">
    <text evidence="1">The sequence shown here is derived from an EMBL/GenBank/DDBJ whole genome shotgun (WGS) entry which is preliminary data.</text>
</comment>
<organism evidence="1 2">
    <name type="scientific">Oceanidesulfovibrio indonesiensis</name>
    <dbReference type="NCBI Taxonomy" id="54767"/>
    <lineage>
        <taxon>Bacteria</taxon>
        <taxon>Pseudomonadati</taxon>
        <taxon>Thermodesulfobacteriota</taxon>
        <taxon>Desulfovibrionia</taxon>
        <taxon>Desulfovibrionales</taxon>
        <taxon>Desulfovibrionaceae</taxon>
        <taxon>Oceanidesulfovibrio</taxon>
    </lineage>
</organism>
<protein>
    <submittedName>
        <fullName evidence="1">Uncharacterized protein</fullName>
    </submittedName>
</protein>
<dbReference type="AlphaFoldDB" id="A0A7M3ME84"/>
<reference evidence="1 2" key="1">
    <citation type="submission" date="2018-06" db="EMBL/GenBank/DDBJ databases">
        <title>Complete genome of Desulfovibrio indonesiensis P37SLT.</title>
        <authorList>
            <person name="Crispim J.S."/>
            <person name="Vidigal P.M.P."/>
            <person name="Silva L.C.F."/>
            <person name="Laguardia C.N."/>
            <person name="Araujo L.C."/>
            <person name="Dias R.S."/>
            <person name="Sousa M.P."/>
            <person name="Paula S.O."/>
            <person name="Silva C."/>
        </authorList>
    </citation>
    <scope>NUCLEOTIDE SEQUENCE [LARGE SCALE GENOMIC DNA]</scope>
    <source>
        <strain evidence="1 2">P37SLT</strain>
    </source>
</reference>
<proteinExistence type="predicted"/>
<dbReference type="Proteomes" id="UP000448292">
    <property type="component" value="Unassembled WGS sequence"/>
</dbReference>
<dbReference type="EMBL" id="QMIE01000008">
    <property type="protein sequence ID" value="TVM17126.1"/>
    <property type="molecule type" value="Genomic_DNA"/>
</dbReference>
<evidence type="ECO:0000313" key="1">
    <source>
        <dbReference type="EMBL" id="TVM17126.1"/>
    </source>
</evidence>
<name>A0A7M3ME84_9BACT</name>
<gene>
    <name evidence="1" type="ORF">DPQ33_10040</name>
</gene>
<sequence length="64" mass="7219">MNLIRAGLRDKVSRMCAQLQECAQDGFQRALITAPAKGIQIRCGRAMHTFILSTARNPPRRQHD</sequence>
<accession>A0A7M3ME84</accession>
<keyword evidence="2" id="KW-1185">Reference proteome</keyword>
<evidence type="ECO:0000313" key="2">
    <source>
        <dbReference type="Proteomes" id="UP000448292"/>
    </source>
</evidence>